<dbReference type="GO" id="GO:0046872">
    <property type="term" value="F:metal ion binding"/>
    <property type="evidence" value="ECO:0007669"/>
    <property type="project" value="UniProtKB-KW"/>
</dbReference>
<dbReference type="GO" id="GO:0016787">
    <property type="term" value="F:hydrolase activity"/>
    <property type="evidence" value="ECO:0007669"/>
    <property type="project" value="UniProtKB-KW"/>
</dbReference>
<keyword evidence="4" id="KW-0378">Hydrolase</keyword>
<dbReference type="EMBL" id="JAAOCP010000002">
    <property type="protein sequence ID" value="MBJ7638251.1"/>
    <property type="molecule type" value="Genomic_DNA"/>
</dbReference>
<dbReference type="EMBL" id="JAAOCX010000003">
    <property type="protein sequence ID" value="MBJ7632066.1"/>
    <property type="molecule type" value="Genomic_DNA"/>
</dbReference>
<dbReference type="Proteomes" id="UP000728106">
    <property type="component" value="Unassembled WGS sequence"/>
</dbReference>
<comment type="similarity">
    <text evidence="2">Belongs to the peptidase M20A family.</text>
</comment>
<dbReference type="RefSeq" id="WP_135411432.1">
    <property type="nucleotide sequence ID" value="NZ_ALXH01000143.1"/>
</dbReference>
<feature type="domain" description="Peptidase M20 dimerisation" evidence="6">
    <location>
        <begin position="209"/>
        <end position="312"/>
    </location>
</feature>
<comment type="cofactor">
    <cofactor evidence="1">
        <name>Zn(2+)</name>
        <dbReference type="ChEBI" id="CHEBI:29105"/>
    </cofactor>
</comment>
<dbReference type="NCBIfam" id="NF006365">
    <property type="entry name" value="PRK08588.1"/>
    <property type="match status" value="1"/>
</dbReference>
<organism evidence="8 9">
    <name type="scientific">Weissella confusa</name>
    <name type="common">Lactobacillus confusus</name>
    <dbReference type="NCBI Taxonomy" id="1583"/>
    <lineage>
        <taxon>Bacteria</taxon>
        <taxon>Bacillati</taxon>
        <taxon>Bacillota</taxon>
        <taxon>Bacilli</taxon>
        <taxon>Lactobacillales</taxon>
        <taxon>Lactobacillaceae</taxon>
        <taxon>Weissella</taxon>
    </lineage>
</organism>
<keyword evidence="9" id="KW-1185">Reference proteome</keyword>
<evidence type="ECO:0000259" key="6">
    <source>
        <dbReference type="Pfam" id="PF07687"/>
    </source>
</evidence>
<comment type="caution">
    <text evidence="8">The sequence shown here is derived from an EMBL/GenBank/DDBJ whole genome shotgun (WGS) entry which is preliminary data.</text>
</comment>
<dbReference type="AlphaFoldDB" id="A0A4Z0RLT1"/>
<reference evidence="8" key="1">
    <citation type="submission" date="2020-02" db="EMBL/GenBank/DDBJ databases">
        <authorList>
            <person name="Fontana A."/>
            <person name="Patrone V."/>
            <person name="Morelli L."/>
        </authorList>
    </citation>
    <scope>NUCLEOTIDE SEQUENCE</scope>
    <source>
        <strain evidence="7">CCUG 30943</strain>
        <strain evidence="8">CCUG 43002</strain>
    </source>
</reference>
<evidence type="ECO:0000256" key="5">
    <source>
        <dbReference type="ARBA" id="ARBA00022833"/>
    </source>
</evidence>
<sequence>MREQEKLTILKDLVAINTVADNETSVAVYLQDVFKRHGIESQLVADDSQRANIVAEIGDGEGPVLAFAGHIDTVHEGDLDTWSTDPFEVVTKDGRLYGRGTTDMKGGIAEFLIAMIELQESGAPLHGTVRFIATVDEEKTEAGAKLLTERGYLDDVEAMVIAEPTGVALDDIDDYFHSGGAVIDPEALAELNEKKRGSKAPEQHFIFHAHKGFLAYEVTAKGKAAHSSMPKLGINAIDHLITYYLAEKQFYADLPEISPVLDRTLYGPDVIQGGQQQNSVPDSATLTVLTRIIPELPPEELIGRLKQLMADVMATDPQMDLRLNVKAYDGAVVAPKDSELIQLIQQTIPKYLDEPMAAPAIAVSLGTDASQFIKANPNMQLAVIGPGNATAHKADEYVEEAAYFKMIDLFKDVATAYLK</sequence>
<evidence type="ECO:0000256" key="1">
    <source>
        <dbReference type="ARBA" id="ARBA00001947"/>
    </source>
</evidence>
<dbReference type="PROSITE" id="PS00759">
    <property type="entry name" value="ARGE_DAPE_CPG2_2"/>
    <property type="match status" value="1"/>
</dbReference>
<dbReference type="PANTHER" id="PTHR43808:SF8">
    <property type="entry name" value="PEPTIDASE M20 DIMERISATION DOMAIN-CONTAINING PROTEIN"/>
    <property type="match status" value="1"/>
</dbReference>
<proteinExistence type="inferred from homology"/>
<dbReference type="CDD" id="cd08659">
    <property type="entry name" value="M20_ArgE_DapE-like"/>
    <property type="match status" value="1"/>
</dbReference>
<evidence type="ECO:0000256" key="2">
    <source>
        <dbReference type="ARBA" id="ARBA00006247"/>
    </source>
</evidence>
<evidence type="ECO:0000256" key="4">
    <source>
        <dbReference type="ARBA" id="ARBA00022801"/>
    </source>
</evidence>
<dbReference type="InterPro" id="IPR011650">
    <property type="entry name" value="Peptidase_M20_dimer"/>
</dbReference>
<keyword evidence="5" id="KW-0862">Zinc</keyword>
<dbReference type="InterPro" id="IPR050072">
    <property type="entry name" value="Peptidase_M20A"/>
</dbReference>
<evidence type="ECO:0000313" key="9">
    <source>
        <dbReference type="Proteomes" id="UP000728106"/>
    </source>
</evidence>
<dbReference type="SUPFAM" id="SSF55031">
    <property type="entry name" value="Bacterial exopeptidase dimerisation domain"/>
    <property type="match status" value="1"/>
</dbReference>
<dbReference type="Gene3D" id="3.30.70.360">
    <property type="match status" value="1"/>
</dbReference>
<evidence type="ECO:0000256" key="3">
    <source>
        <dbReference type="ARBA" id="ARBA00022723"/>
    </source>
</evidence>
<evidence type="ECO:0000313" key="7">
    <source>
        <dbReference type="EMBL" id="MBJ7632066.1"/>
    </source>
</evidence>
<gene>
    <name evidence="8" type="ORF">HAU20_02460</name>
    <name evidence="7" type="ORF">HAU43_02965</name>
</gene>
<dbReference type="PROSITE" id="PS00758">
    <property type="entry name" value="ARGE_DAPE_CPG2_1"/>
    <property type="match status" value="1"/>
</dbReference>
<dbReference type="Pfam" id="PF07687">
    <property type="entry name" value="M20_dimer"/>
    <property type="match status" value="1"/>
</dbReference>
<dbReference type="PANTHER" id="PTHR43808">
    <property type="entry name" value="ACETYLORNITHINE DEACETYLASE"/>
    <property type="match status" value="1"/>
</dbReference>
<dbReference type="Pfam" id="PF01546">
    <property type="entry name" value="Peptidase_M20"/>
    <property type="match status" value="1"/>
</dbReference>
<dbReference type="Proteomes" id="UP000808038">
    <property type="component" value="Unassembled WGS sequence"/>
</dbReference>
<reference evidence="8 9" key="2">
    <citation type="journal article" date="2021" name="Int. J. Food Microbiol.">
        <title>Safety demonstration of a microbial species for use in the food chain: Weissella confusa.</title>
        <authorList>
            <person name="Bourdichon F."/>
            <person name="Patrone V."/>
            <person name="Fontana A."/>
            <person name="Milani G."/>
            <person name="Morelli L."/>
        </authorList>
    </citation>
    <scope>NUCLEOTIDE SEQUENCE [LARGE SCALE GENOMIC DNA]</scope>
    <source>
        <strain evidence="7">CCUG 30943</strain>
        <strain evidence="8 9">CCUG 43002</strain>
    </source>
</reference>
<dbReference type="InterPro" id="IPR036264">
    <property type="entry name" value="Bact_exopeptidase_dim_dom"/>
</dbReference>
<name>A0A4Z0RLT1_WEICO</name>
<dbReference type="SUPFAM" id="SSF53187">
    <property type="entry name" value="Zn-dependent exopeptidases"/>
    <property type="match status" value="1"/>
</dbReference>
<keyword evidence="3" id="KW-0479">Metal-binding</keyword>
<dbReference type="InterPro" id="IPR002933">
    <property type="entry name" value="Peptidase_M20"/>
</dbReference>
<protein>
    <submittedName>
        <fullName evidence="8">M20/M25/M40 family metallo-hydrolase</fullName>
    </submittedName>
</protein>
<evidence type="ECO:0000313" key="8">
    <source>
        <dbReference type="EMBL" id="MBJ7638251.1"/>
    </source>
</evidence>
<dbReference type="Gene3D" id="3.40.630.10">
    <property type="entry name" value="Zn peptidases"/>
    <property type="match status" value="2"/>
</dbReference>
<dbReference type="InterPro" id="IPR001261">
    <property type="entry name" value="ArgE/DapE_CS"/>
</dbReference>
<accession>A0A4Z0RLT1</accession>